<keyword evidence="2" id="KW-1185">Reference proteome</keyword>
<dbReference type="EMBL" id="JBJJXI010000137">
    <property type="protein sequence ID" value="KAL3387274.1"/>
    <property type="molecule type" value="Genomic_DNA"/>
</dbReference>
<reference evidence="1 2" key="1">
    <citation type="journal article" date="2024" name="bioRxiv">
        <title>A reference genome for Trichogramma kaykai: A tiny desert-dwelling parasitoid wasp with competing sex-ratio distorters.</title>
        <authorList>
            <person name="Culotta J."/>
            <person name="Lindsey A.R."/>
        </authorList>
    </citation>
    <scope>NUCLEOTIDE SEQUENCE [LARGE SCALE GENOMIC DNA]</scope>
    <source>
        <strain evidence="1 2">KSX58</strain>
    </source>
</reference>
<proteinExistence type="predicted"/>
<name>A0ABD2W335_9HYME</name>
<dbReference type="AlphaFoldDB" id="A0ABD2W335"/>
<dbReference type="Proteomes" id="UP001627154">
    <property type="component" value="Unassembled WGS sequence"/>
</dbReference>
<evidence type="ECO:0000313" key="1">
    <source>
        <dbReference type="EMBL" id="KAL3387274.1"/>
    </source>
</evidence>
<sequence>MLGGDNNFNSSMNDVLMEEYNGKKRLNDFDFPDGLSLKRVYVPTSDMQLALTYQNTGITPDHLQQQIASPPLTQSQLQQQQHQIQMQQQNHNDQYDFFSQNNKGPYGVWIKKKFQDSRDLNAYQVGSVIYKSYHNVKDIKKRGKFAVEIIFQSKDEANRILKDQSLSKHNWEAYFPGYRKVRKGLVKGISTEISEDDLLMACNNNSKVNIMNVKTLNMRNRNAKDSEEKWIPSESVLFTFEGQALPDEINVRPYEAHGGIVILLKNDIVFKSVTLKTEL</sequence>
<gene>
    <name evidence="1" type="ORF">TKK_017243</name>
</gene>
<organism evidence="1 2">
    <name type="scientific">Trichogramma kaykai</name>
    <dbReference type="NCBI Taxonomy" id="54128"/>
    <lineage>
        <taxon>Eukaryota</taxon>
        <taxon>Metazoa</taxon>
        <taxon>Ecdysozoa</taxon>
        <taxon>Arthropoda</taxon>
        <taxon>Hexapoda</taxon>
        <taxon>Insecta</taxon>
        <taxon>Pterygota</taxon>
        <taxon>Neoptera</taxon>
        <taxon>Endopterygota</taxon>
        <taxon>Hymenoptera</taxon>
        <taxon>Apocrita</taxon>
        <taxon>Proctotrupomorpha</taxon>
        <taxon>Chalcidoidea</taxon>
        <taxon>Trichogrammatidae</taxon>
        <taxon>Trichogramma</taxon>
    </lineage>
</organism>
<protein>
    <submittedName>
        <fullName evidence="1">Uncharacterized protein</fullName>
    </submittedName>
</protein>
<evidence type="ECO:0000313" key="2">
    <source>
        <dbReference type="Proteomes" id="UP001627154"/>
    </source>
</evidence>
<comment type="caution">
    <text evidence="1">The sequence shown here is derived from an EMBL/GenBank/DDBJ whole genome shotgun (WGS) entry which is preliminary data.</text>
</comment>
<accession>A0ABD2W335</accession>